<sequence length="160" mass="18406">MMKRLTLLISLLFLTLSGCASLFTTPSPGTPVQEVVALKGQPDAEYLDGNTRLLEWSVGPWAQYAYMARIGPDGRLISYEQVLTREKFGTIQINRSTKNDVLKTVGHPTESDFLPLIDREVWAYRYKEEGIWNSMMYVYFDKQGIVRRMENGLDPMYLRD</sequence>
<accession>C3X6V9</accession>
<dbReference type="GO" id="GO:0019867">
    <property type="term" value="C:outer membrane"/>
    <property type="evidence" value="ECO:0007669"/>
    <property type="project" value="InterPro"/>
</dbReference>
<feature type="chain" id="PRO_5002934165" description="Outer membrane protein assembly factor BamE domain-containing protein" evidence="1">
    <location>
        <begin position="21"/>
        <end position="160"/>
    </location>
</feature>
<dbReference type="EMBL" id="ACDP02000029">
    <property type="protein sequence ID" value="EEO26872.1"/>
    <property type="molecule type" value="Genomic_DNA"/>
</dbReference>
<protein>
    <recommendedName>
        <fullName evidence="2">Outer membrane protein assembly factor BamE domain-containing protein</fullName>
    </recommendedName>
</protein>
<dbReference type="InterPro" id="IPR007450">
    <property type="entry name" value="BamE_dom"/>
</dbReference>
<organism evidence="3 4">
    <name type="scientific">Oxalobacter paraformigenes</name>
    <dbReference type="NCBI Taxonomy" id="556268"/>
    <lineage>
        <taxon>Bacteria</taxon>
        <taxon>Pseudomonadati</taxon>
        <taxon>Pseudomonadota</taxon>
        <taxon>Betaproteobacteria</taxon>
        <taxon>Burkholderiales</taxon>
        <taxon>Oxalobacteraceae</taxon>
        <taxon>Oxalobacter</taxon>
    </lineage>
</organism>
<gene>
    <name evidence="3" type="ORF">OFAG_00025</name>
</gene>
<dbReference type="RefSeq" id="WP_005875548.1">
    <property type="nucleotide sequence ID" value="NZ_CABMNL010000001.1"/>
</dbReference>
<evidence type="ECO:0000313" key="3">
    <source>
        <dbReference type="EMBL" id="EEO26872.1"/>
    </source>
</evidence>
<dbReference type="Pfam" id="PF04355">
    <property type="entry name" value="BamE"/>
    <property type="match status" value="1"/>
</dbReference>
<dbReference type="HOGENOM" id="CLU_090266_1_0_4"/>
<dbReference type="AlphaFoldDB" id="C3X6V9"/>
<feature type="domain" description="Outer membrane protein assembly factor BamE" evidence="2">
    <location>
        <begin position="82"/>
        <end position="148"/>
    </location>
</feature>
<dbReference type="eggNOG" id="COG2913">
    <property type="taxonomic scope" value="Bacteria"/>
</dbReference>
<feature type="signal peptide" evidence="1">
    <location>
        <begin position="1"/>
        <end position="20"/>
    </location>
</feature>
<reference evidence="3" key="1">
    <citation type="submission" date="2011-10" db="EMBL/GenBank/DDBJ databases">
        <title>The Genome Sequence of Oxalobacter formigenes HOxBLS.</title>
        <authorList>
            <consortium name="The Broad Institute Genome Sequencing Platform"/>
            <person name="Earl A."/>
            <person name="Ward D."/>
            <person name="Feldgarden M."/>
            <person name="Gevers D."/>
            <person name="Allison M.J."/>
            <person name="Humphrey S."/>
            <person name="Young S.K."/>
            <person name="Zeng Q."/>
            <person name="Gargeya S."/>
            <person name="Fitzgerald M."/>
            <person name="Haas B."/>
            <person name="Abouelleil A."/>
            <person name="Alvarado L."/>
            <person name="Arachchi H.M."/>
            <person name="Berlin A."/>
            <person name="Brown A."/>
            <person name="Chapman S.B."/>
            <person name="Chen Z."/>
            <person name="Dunbar C."/>
            <person name="Freedman E."/>
            <person name="Gearin G."/>
            <person name="Goldberg J."/>
            <person name="Griggs A."/>
            <person name="Gujja S."/>
            <person name="Heiman D."/>
            <person name="Howarth C."/>
            <person name="Larson L."/>
            <person name="Lui A."/>
            <person name="MacDonald P.J.P."/>
            <person name="Montmayeur A."/>
            <person name="Murphy C."/>
            <person name="Neiman D."/>
            <person name="Pearson M."/>
            <person name="Priest M."/>
            <person name="Roberts A."/>
            <person name="Saif S."/>
            <person name="Shea T."/>
            <person name="Shenoy N."/>
            <person name="Sisk P."/>
            <person name="Stolte C."/>
            <person name="Sykes S."/>
            <person name="Wortman J."/>
            <person name="Nusbaum C."/>
            <person name="Birren B."/>
        </authorList>
    </citation>
    <scope>NUCLEOTIDE SEQUENCE [LARGE SCALE GENOMIC DNA]</scope>
    <source>
        <strain evidence="3">HOxBLS</strain>
    </source>
</reference>
<name>C3X6V9_9BURK</name>
<proteinExistence type="predicted"/>
<dbReference type="Proteomes" id="UP000003973">
    <property type="component" value="Unassembled WGS sequence"/>
</dbReference>
<keyword evidence="1" id="KW-0732">Signal</keyword>
<evidence type="ECO:0000256" key="1">
    <source>
        <dbReference type="SAM" id="SignalP"/>
    </source>
</evidence>
<comment type="caution">
    <text evidence="3">The sequence shown here is derived from an EMBL/GenBank/DDBJ whole genome shotgun (WGS) entry which is preliminary data.</text>
</comment>
<dbReference type="PROSITE" id="PS51257">
    <property type="entry name" value="PROKAR_LIPOPROTEIN"/>
    <property type="match status" value="1"/>
</dbReference>
<keyword evidence="4" id="KW-1185">Reference proteome</keyword>
<evidence type="ECO:0000313" key="4">
    <source>
        <dbReference type="Proteomes" id="UP000003973"/>
    </source>
</evidence>
<evidence type="ECO:0000259" key="2">
    <source>
        <dbReference type="Pfam" id="PF04355"/>
    </source>
</evidence>